<gene>
    <name evidence="2" type="ORF">MtrDRAFT_AC157891g3v2</name>
    <name evidence="3" type="ORF">MtrunA17_Chr7g0258461</name>
</gene>
<dbReference type="Proteomes" id="UP000265566">
    <property type="component" value="Chromosome 7"/>
</dbReference>
<proteinExistence type="predicted"/>
<accession>A2Q4T5</accession>
<dbReference type="EMBL" id="PSQE01000007">
    <property type="protein sequence ID" value="RHN47945.1"/>
    <property type="molecule type" value="Genomic_DNA"/>
</dbReference>
<name>A2Q4T5_MEDTR</name>
<evidence type="ECO:0000256" key="1">
    <source>
        <dbReference type="SAM" id="MobiDB-lite"/>
    </source>
</evidence>
<reference evidence="3" key="4">
    <citation type="journal article" date="2018" name="Nat. Plants">
        <title>Whole-genome landscape of Medicago truncatula symbiotic genes.</title>
        <authorList>
            <person name="Pecrix Y."/>
            <person name="Gamas P."/>
            <person name="Carrere S."/>
        </authorList>
    </citation>
    <scope>NUCLEOTIDE SEQUENCE</scope>
    <source>
        <tissue evidence="3">Leaves</tissue>
    </source>
</reference>
<sequence length="92" mass="10680">MEYSKKVLDDLASLANLKKLKDEQELLKPDLLSSLKRKLDAEENILAKEDENIAKEIFSKKREEVHRISDEEFENSHKKMDNMHVGGKRAKA</sequence>
<feature type="compositionally biased region" description="Basic and acidic residues" evidence="1">
    <location>
        <begin position="68"/>
        <end position="82"/>
    </location>
</feature>
<reference evidence="2" key="1">
    <citation type="submission" date="2005-03" db="EMBL/GenBank/DDBJ databases">
        <authorList>
            <person name="Town C.D."/>
        </authorList>
    </citation>
    <scope>NUCLEOTIDE SEQUENCE</scope>
</reference>
<reference evidence="4" key="3">
    <citation type="journal article" date="2018" name="Nat. Plants">
        <title>Whole-genome landscape of Medicago truncatula symbiotic genes.</title>
        <authorList>
            <person name="Pecrix Y."/>
            <person name="Staton S.E."/>
            <person name="Sallet E."/>
            <person name="Lelandais-Briere C."/>
            <person name="Moreau S."/>
            <person name="Carrere S."/>
            <person name="Blein T."/>
            <person name="Jardinaud M.F."/>
            <person name="Latrasse D."/>
            <person name="Zouine M."/>
            <person name="Zahm M."/>
            <person name="Kreplak J."/>
            <person name="Mayjonade B."/>
            <person name="Satge C."/>
            <person name="Perez M."/>
            <person name="Cauet S."/>
            <person name="Marande W."/>
            <person name="Chantry-Darmon C."/>
            <person name="Lopez-Roques C."/>
            <person name="Bouchez O."/>
            <person name="Berard A."/>
            <person name="Debelle F."/>
            <person name="Munos S."/>
            <person name="Bendahmane A."/>
            <person name="Berges H."/>
            <person name="Niebel A."/>
            <person name="Buitink J."/>
            <person name="Frugier F."/>
            <person name="Benhamed M."/>
            <person name="Crespi M."/>
            <person name="Gouzy J."/>
            <person name="Gamas P."/>
        </authorList>
    </citation>
    <scope>NUCLEOTIDE SEQUENCE [LARGE SCALE GENOMIC DNA]</scope>
    <source>
        <strain evidence="4">cv. Jemalong A17</strain>
    </source>
</reference>
<evidence type="ECO:0000313" key="3">
    <source>
        <dbReference type="EMBL" id="RHN47945.1"/>
    </source>
</evidence>
<feature type="region of interest" description="Disordered" evidence="1">
    <location>
        <begin position="68"/>
        <end position="92"/>
    </location>
</feature>
<reference evidence="2" key="2">
    <citation type="submission" date="2007-03" db="EMBL/GenBank/DDBJ databases">
        <authorList>
            <consortium name="The International Medicago Genome Annotation Group"/>
        </authorList>
    </citation>
    <scope>NUCLEOTIDE SEQUENCE</scope>
</reference>
<dbReference type="AlphaFoldDB" id="A2Q4T5"/>
<organism evidence="2">
    <name type="scientific">Medicago truncatula</name>
    <name type="common">Barrel medic</name>
    <name type="synonym">Medicago tribuloides</name>
    <dbReference type="NCBI Taxonomy" id="3880"/>
    <lineage>
        <taxon>Eukaryota</taxon>
        <taxon>Viridiplantae</taxon>
        <taxon>Streptophyta</taxon>
        <taxon>Embryophyta</taxon>
        <taxon>Tracheophyta</taxon>
        <taxon>Spermatophyta</taxon>
        <taxon>Magnoliopsida</taxon>
        <taxon>eudicotyledons</taxon>
        <taxon>Gunneridae</taxon>
        <taxon>Pentapetalae</taxon>
        <taxon>rosids</taxon>
        <taxon>fabids</taxon>
        <taxon>Fabales</taxon>
        <taxon>Fabaceae</taxon>
        <taxon>Papilionoideae</taxon>
        <taxon>50 kb inversion clade</taxon>
        <taxon>NPAAA clade</taxon>
        <taxon>Hologalegina</taxon>
        <taxon>IRL clade</taxon>
        <taxon>Trifolieae</taxon>
        <taxon>Medicago</taxon>
    </lineage>
</organism>
<protein>
    <submittedName>
        <fullName evidence="2">Uncharacterized protein</fullName>
    </submittedName>
</protein>
<evidence type="ECO:0000313" key="4">
    <source>
        <dbReference type="Proteomes" id="UP000265566"/>
    </source>
</evidence>
<evidence type="ECO:0000313" key="2">
    <source>
        <dbReference type="EMBL" id="ABN08633.1"/>
    </source>
</evidence>
<dbReference type="EMBL" id="AC157891">
    <property type="protein sequence ID" value="ABN08633.1"/>
    <property type="molecule type" value="Genomic_DNA"/>
</dbReference>
<dbReference type="Gramene" id="rna42603">
    <property type="protein sequence ID" value="RHN47945.1"/>
    <property type="gene ID" value="gene42603"/>
</dbReference>